<gene>
    <name evidence="1" type="ORF">S01H1_06305</name>
</gene>
<protein>
    <submittedName>
        <fullName evidence="1">Uncharacterized protein</fullName>
    </submittedName>
</protein>
<name>X0SGJ6_9ZZZZ</name>
<evidence type="ECO:0000313" key="1">
    <source>
        <dbReference type="EMBL" id="GAF80139.1"/>
    </source>
</evidence>
<proteinExistence type="predicted"/>
<dbReference type="AlphaFoldDB" id="X0SGJ6"/>
<reference evidence="1" key="1">
    <citation type="journal article" date="2014" name="Front. Microbiol.">
        <title>High frequency of phylogenetically diverse reductive dehalogenase-homologous genes in deep subseafloor sedimentary metagenomes.</title>
        <authorList>
            <person name="Kawai M."/>
            <person name="Futagami T."/>
            <person name="Toyoda A."/>
            <person name="Takaki Y."/>
            <person name="Nishi S."/>
            <person name="Hori S."/>
            <person name="Arai W."/>
            <person name="Tsubouchi T."/>
            <person name="Morono Y."/>
            <person name="Uchiyama I."/>
            <person name="Ito T."/>
            <person name="Fujiyama A."/>
            <person name="Inagaki F."/>
            <person name="Takami H."/>
        </authorList>
    </citation>
    <scope>NUCLEOTIDE SEQUENCE</scope>
    <source>
        <strain evidence="1">Expedition CK06-06</strain>
    </source>
</reference>
<feature type="non-terminal residue" evidence="1">
    <location>
        <position position="1"/>
    </location>
</feature>
<dbReference type="EMBL" id="BARS01003262">
    <property type="protein sequence ID" value="GAF80139.1"/>
    <property type="molecule type" value="Genomic_DNA"/>
</dbReference>
<accession>X0SGJ6</accession>
<sequence>GLRATYYYQVALNDVFDDQGVVDLGFVLEF</sequence>
<comment type="caution">
    <text evidence="1">The sequence shown here is derived from an EMBL/GenBank/DDBJ whole genome shotgun (WGS) entry which is preliminary data.</text>
</comment>
<organism evidence="1">
    <name type="scientific">marine sediment metagenome</name>
    <dbReference type="NCBI Taxonomy" id="412755"/>
    <lineage>
        <taxon>unclassified sequences</taxon>
        <taxon>metagenomes</taxon>
        <taxon>ecological metagenomes</taxon>
    </lineage>
</organism>